<dbReference type="PRINTS" id="PR00455">
    <property type="entry name" value="HTHTETR"/>
</dbReference>
<dbReference type="SUPFAM" id="SSF46689">
    <property type="entry name" value="Homeodomain-like"/>
    <property type="match status" value="1"/>
</dbReference>
<dbReference type="Pfam" id="PF00440">
    <property type="entry name" value="TetR_N"/>
    <property type="match status" value="1"/>
</dbReference>
<dbReference type="GO" id="GO:0003700">
    <property type="term" value="F:DNA-binding transcription factor activity"/>
    <property type="evidence" value="ECO:0007669"/>
    <property type="project" value="TreeGrafter"/>
</dbReference>
<accession>A0A248LKP2</accession>
<dbReference type="PROSITE" id="PS01081">
    <property type="entry name" value="HTH_TETR_1"/>
    <property type="match status" value="1"/>
</dbReference>
<evidence type="ECO:0000313" key="8">
    <source>
        <dbReference type="EMBL" id="ASJ24733.1"/>
    </source>
</evidence>
<dbReference type="InterPro" id="IPR036271">
    <property type="entry name" value="Tet_transcr_reg_TetR-rel_C_sf"/>
</dbReference>
<dbReference type="InterPro" id="IPR050109">
    <property type="entry name" value="HTH-type_TetR-like_transc_reg"/>
</dbReference>
<dbReference type="AlphaFoldDB" id="A0A248LKP2"/>
<evidence type="ECO:0000256" key="5">
    <source>
        <dbReference type="PROSITE-ProRule" id="PRU00335"/>
    </source>
</evidence>
<gene>
    <name evidence="8" type="ORF">LHGZ1_1902</name>
</gene>
<evidence type="ECO:0000256" key="3">
    <source>
        <dbReference type="ARBA" id="ARBA00023125"/>
    </source>
</evidence>
<dbReference type="SUPFAM" id="SSF48498">
    <property type="entry name" value="Tetracyclin repressor-like, C-terminal domain"/>
    <property type="match status" value="1"/>
</dbReference>
<reference evidence="9" key="1">
    <citation type="submission" date="2017-06" db="EMBL/GenBank/DDBJ databases">
        <title>Whole genome sequence of Laribacter hongkongensis LHGZ1.</title>
        <authorList>
            <person name="Chen D."/>
            <person name="Wu H."/>
            <person name="Chen J."/>
        </authorList>
    </citation>
    <scope>NUCLEOTIDE SEQUENCE [LARGE SCALE GENOMIC DNA]</scope>
    <source>
        <strain evidence="9">LHGZ1</strain>
    </source>
</reference>
<keyword evidence="4" id="KW-0804">Transcription</keyword>
<dbReference type="InterPro" id="IPR023772">
    <property type="entry name" value="DNA-bd_HTH_TetR-type_CS"/>
</dbReference>
<dbReference type="PANTHER" id="PTHR30055">
    <property type="entry name" value="HTH-TYPE TRANSCRIPTIONAL REGULATOR RUTR"/>
    <property type="match status" value="1"/>
</dbReference>
<evidence type="ECO:0000256" key="2">
    <source>
        <dbReference type="ARBA" id="ARBA00023015"/>
    </source>
</evidence>
<evidence type="ECO:0000259" key="7">
    <source>
        <dbReference type="PROSITE" id="PS50977"/>
    </source>
</evidence>
<keyword evidence="1" id="KW-0678">Repressor</keyword>
<feature type="DNA-binding region" description="H-T-H motif" evidence="5">
    <location>
        <begin position="45"/>
        <end position="64"/>
    </location>
</feature>
<dbReference type="Gene3D" id="1.10.357.10">
    <property type="entry name" value="Tetracycline Repressor, domain 2"/>
    <property type="match status" value="1"/>
</dbReference>
<dbReference type="OrthoDB" id="2356263at2"/>
<keyword evidence="3 5" id="KW-0238">DNA-binding</keyword>
<feature type="domain" description="HTH tetR-type" evidence="7">
    <location>
        <begin position="22"/>
        <end position="82"/>
    </location>
</feature>
<dbReference type="Proteomes" id="UP000197424">
    <property type="component" value="Chromosome"/>
</dbReference>
<name>A0A248LKP2_9NEIS</name>
<feature type="compositionally biased region" description="Polar residues" evidence="6">
    <location>
        <begin position="12"/>
        <end position="22"/>
    </location>
</feature>
<dbReference type="RefSeq" id="WP_088860901.1">
    <property type="nucleotide sequence ID" value="NZ_JAJAWR010000006.1"/>
</dbReference>
<evidence type="ECO:0000256" key="4">
    <source>
        <dbReference type="ARBA" id="ARBA00023163"/>
    </source>
</evidence>
<dbReference type="EMBL" id="CP022115">
    <property type="protein sequence ID" value="ASJ24733.1"/>
    <property type="molecule type" value="Genomic_DNA"/>
</dbReference>
<evidence type="ECO:0000256" key="1">
    <source>
        <dbReference type="ARBA" id="ARBA00022491"/>
    </source>
</evidence>
<keyword evidence="2" id="KW-0805">Transcription regulation</keyword>
<dbReference type="PANTHER" id="PTHR30055:SF235">
    <property type="entry name" value="TRANSCRIPTIONAL REGULATORY PROTEIN"/>
    <property type="match status" value="1"/>
</dbReference>
<dbReference type="InterPro" id="IPR009057">
    <property type="entry name" value="Homeodomain-like_sf"/>
</dbReference>
<dbReference type="GO" id="GO:0000976">
    <property type="term" value="F:transcription cis-regulatory region binding"/>
    <property type="evidence" value="ECO:0007669"/>
    <property type="project" value="TreeGrafter"/>
</dbReference>
<feature type="region of interest" description="Disordered" evidence="6">
    <location>
        <begin position="1"/>
        <end position="22"/>
    </location>
</feature>
<proteinExistence type="predicted"/>
<dbReference type="PROSITE" id="PS50977">
    <property type="entry name" value="HTH_TETR_2"/>
    <property type="match status" value="1"/>
</dbReference>
<evidence type="ECO:0000313" key="9">
    <source>
        <dbReference type="Proteomes" id="UP000197424"/>
    </source>
</evidence>
<dbReference type="Pfam" id="PF17939">
    <property type="entry name" value="TetR_C_30"/>
    <property type="match status" value="1"/>
</dbReference>
<dbReference type="InterPro" id="IPR001647">
    <property type="entry name" value="HTH_TetR"/>
</dbReference>
<organism evidence="8 9">
    <name type="scientific">Laribacter hongkongensis</name>
    <dbReference type="NCBI Taxonomy" id="168471"/>
    <lineage>
        <taxon>Bacteria</taxon>
        <taxon>Pseudomonadati</taxon>
        <taxon>Pseudomonadota</taxon>
        <taxon>Betaproteobacteria</taxon>
        <taxon>Neisseriales</taxon>
        <taxon>Aquaspirillaceae</taxon>
        <taxon>Laribacter</taxon>
    </lineage>
</organism>
<sequence length="232" mass="26170">MNELPQDAETLPDQTSMNTSRADTATRILDVAERLFVEHGFEATSLRMITQQAEVNLAAVNYHFGSKDALLQQAVIRRLAPWNRRCIEELDALEVSGEVLTVENLVQGFVRPSLALSKDPSRGGALFVRLLSRTFIENHKMLREAIPAEHSEFVVRYSRAFARVLPHLSQEELAWRLHFSFSLMFNAFAGNDVLKVFIKKPQYVSARDPETVARHLLPYVIAGLTASVSNHL</sequence>
<protein>
    <submittedName>
        <fullName evidence="8">Putative transcriptional regulator, TetR family</fullName>
    </submittedName>
</protein>
<evidence type="ECO:0000256" key="6">
    <source>
        <dbReference type="SAM" id="MobiDB-lite"/>
    </source>
</evidence>
<dbReference type="InterPro" id="IPR041586">
    <property type="entry name" value="PsrA_TetR_C"/>
</dbReference>